<dbReference type="AlphaFoldDB" id="A0A2P6QUP0"/>
<dbReference type="STRING" id="74649.A0A2P6QUP0"/>
<dbReference type="Gramene" id="PRQ37898">
    <property type="protein sequence ID" value="PRQ37898"/>
    <property type="gene ID" value="RchiOBHm_Chr4g0407761"/>
</dbReference>
<evidence type="ECO:0000256" key="1">
    <source>
        <dbReference type="SAM" id="MobiDB-lite"/>
    </source>
</evidence>
<proteinExistence type="predicted"/>
<feature type="region of interest" description="Disordered" evidence="1">
    <location>
        <begin position="13"/>
        <end position="34"/>
    </location>
</feature>
<sequence>MLLKKSWFSFRWRTPDESDDDTSEGSRSPEERLTEEEWQAINKLLSYQPDETLASHSGKDMPNMILFMVTVSVDQAAARIVDINHTEILCCKFEQLQVSTKSKHQSTYCDVSCRFYGLYAPEGSLAQSVSSEQKANALAASFVYHPVGENVDQRLSATISPCHVTVLMESRDRFLDFVKRSNAVSPTVALETATALQMPIEKVTRRAQEQFQMVLEEQSRFALDIDLDAPKVRIPIRTKGSSKCDSHFLLDLGHFTLQTKDTQHDKQKKNMYSRFFITGRDIAAFFTDCGSDCQIRTLESPDSDNHAPVTLETVDNFYSLIDRCGMAPLVDQIRVPHPSYLSMRISIQVPNLRVHFSPSRFQRLMKLLNIFYGTLETVGQPAVDNFQAERAPWSPADLLHGC</sequence>
<gene>
    <name evidence="2" type="ORF">RchiOBHm_Chr4g0407761</name>
</gene>
<dbReference type="OMA" id="ILYRAMP"/>
<dbReference type="Proteomes" id="UP000238479">
    <property type="component" value="Chromosome 4"/>
</dbReference>
<protein>
    <submittedName>
        <fullName evidence="2">Putative vacuolar protein sorting-associated protein</fullName>
    </submittedName>
</protein>
<name>A0A2P6QUP0_ROSCH</name>
<keyword evidence="3" id="KW-1185">Reference proteome</keyword>
<accession>A0A2P6QUP0</accession>
<organism evidence="2 3">
    <name type="scientific">Rosa chinensis</name>
    <name type="common">China rose</name>
    <dbReference type="NCBI Taxonomy" id="74649"/>
    <lineage>
        <taxon>Eukaryota</taxon>
        <taxon>Viridiplantae</taxon>
        <taxon>Streptophyta</taxon>
        <taxon>Embryophyta</taxon>
        <taxon>Tracheophyta</taxon>
        <taxon>Spermatophyta</taxon>
        <taxon>Magnoliopsida</taxon>
        <taxon>eudicotyledons</taxon>
        <taxon>Gunneridae</taxon>
        <taxon>Pentapetalae</taxon>
        <taxon>rosids</taxon>
        <taxon>fabids</taxon>
        <taxon>Rosales</taxon>
        <taxon>Rosaceae</taxon>
        <taxon>Rosoideae</taxon>
        <taxon>Rosoideae incertae sedis</taxon>
        <taxon>Rosa</taxon>
    </lineage>
</organism>
<reference evidence="2 3" key="1">
    <citation type="journal article" date="2018" name="Nat. Genet.">
        <title>The Rosa genome provides new insights in the design of modern roses.</title>
        <authorList>
            <person name="Bendahmane M."/>
        </authorList>
    </citation>
    <scope>NUCLEOTIDE SEQUENCE [LARGE SCALE GENOMIC DNA]</scope>
    <source>
        <strain evidence="3">cv. Old Blush</strain>
    </source>
</reference>
<comment type="caution">
    <text evidence="2">The sequence shown here is derived from an EMBL/GenBank/DDBJ whole genome shotgun (WGS) entry which is preliminary data.</text>
</comment>
<dbReference type="OrthoDB" id="428159at2759"/>
<dbReference type="PANTHER" id="PTHR45523">
    <property type="entry name" value="TETRATRICOPEPTIDE REPEAT (TPR)-CONTAINING PROTEIN-RELATED"/>
    <property type="match status" value="1"/>
</dbReference>
<evidence type="ECO:0000313" key="3">
    <source>
        <dbReference type="Proteomes" id="UP000238479"/>
    </source>
</evidence>
<dbReference type="PANTHER" id="PTHR45523:SF2">
    <property type="entry name" value="OS02G0470600 PROTEIN"/>
    <property type="match status" value="1"/>
</dbReference>
<dbReference type="EMBL" id="PDCK01000042">
    <property type="protein sequence ID" value="PRQ37898.1"/>
    <property type="molecule type" value="Genomic_DNA"/>
</dbReference>
<evidence type="ECO:0000313" key="2">
    <source>
        <dbReference type="EMBL" id="PRQ37898.1"/>
    </source>
</evidence>